<dbReference type="SUPFAM" id="SSF89095">
    <property type="entry name" value="GatB/YqeY motif"/>
    <property type="match status" value="1"/>
</dbReference>
<evidence type="ECO:0000313" key="2">
    <source>
        <dbReference type="EMBL" id="VEB35293.1"/>
    </source>
</evidence>
<dbReference type="Pfam" id="PF09424">
    <property type="entry name" value="YqeY"/>
    <property type="match status" value="1"/>
</dbReference>
<dbReference type="EMBL" id="LNXW01000008">
    <property type="protein sequence ID" value="KTC82601.1"/>
    <property type="molecule type" value="Genomic_DNA"/>
</dbReference>
<proteinExistence type="predicted"/>
<dbReference type="InterPro" id="IPR042184">
    <property type="entry name" value="YqeY/Aim41_N"/>
</dbReference>
<organism evidence="1 3">
    <name type="scientific">Legionella cherrii</name>
    <dbReference type="NCBI Taxonomy" id="28084"/>
    <lineage>
        <taxon>Bacteria</taxon>
        <taxon>Pseudomonadati</taxon>
        <taxon>Pseudomonadota</taxon>
        <taxon>Gammaproteobacteria</taxon>
        <taxon>Legionellales</taxon>
        <taxon>Legionellaceae</taxon>
        <taxon>Legionella</taxon>
    </lineage>
</organism>
<reference evidence="1 3" key="1">
    <citation type="submission" date="2015-11" db="EMBL/GenBank/DDBJ databases">
        <title>Genomic analysis of 38 Legionella species identifies large and diverse effector repertoires.</title>
        <authorList>
            <person name="Burstein D."/>
            <person name="Amaro F."/>
            <person name="Zusman T."/>
            <person name="Lifshitz Z."/>
            <person name="Cohen O."/>
            <person name="Gilbert J.A."/>
            <person name="Pupko T."/>
            <person name="Shuman H.A."/>
            <person name="Segal G."/>
        </authorList>
    </citation>
    <scope>NUCLEOTIDE SEQUENCE [LARGE SCALE GENOMIC DNA]</scope>
    <source>
        <strain evidence="1 3">ORW</strain>
    </source>
</reference>
<evidence type="ECO:0000313" key="1">
    <source>
        <dbReference type="EMBL" id="KTC82601.1"/>
    </source>
</evidence>
<dbReference type="RefSeq" id="WP_028381232.1">
    <property type="nucleotide sequence ID" value="NZ_CAAAIT010000004.1"/>
</dbReference>
<accession>A0A0W0SHF0</accession>
<dbReference type="STRING" id="28084.Lche_0281"/>
<dbReference type="PATRIC" id="fig|28084.5.peg.299"/>
<sequence length="147" mass="16534">MTIKERLNNDVKDAMRAKEKELLAALRLITAAVKQVEVDERIEVDDERMLVILDKMSKQRKESIAQYEKANRDDLVAQEQFELDILKKYLPEPLSAAEIENMVQEAIASTGAEKMADMGKVMALLKPSLQGRADMAQVSAMIKAKLS</sequence>
<evidence type="ECO:0000313" key="4">
    <source>
        <dbReference type="Proteomes" id="UP000277577"/>
    </source>
</evidence>
<name>A0A0W0SHF0_9GAMM</name>
<dbReference type="InterPro" id="IPR023168">
    <property type="entry name" value="GatB_Yqey_C_2"/>
</dbReference>
<dbReference type="OrthoDB" id="9788127at2"/>
<reference evidence="2 4" key="2">
    <citation type="submission" date="2018-12" db="EMBL/GenBank/DDBJ databases">
        <authorList>
            <consortium name="Pathogen Informatics"/>
        </authorList>
    </citation>
    <scope>NUCLEOTIDE SEQUENCE [LARGE SCALE GENOMIC DNA]</scope>
    <source>
        <strain evidence="2 4">NCTC11976</strain>
    </source>
</reference>
<dbReference type="PANTHER" id="PTHR28055">
    <property type="entry name" value="ALTERED INHERITANCE OF MITOCHONDRIA PROTEIN 41, MITOCHONDRIAL"/>
    <property type="match status" value="1"/>
</dbReference>
<dbReference type="InterPro" id="IPR019004">
    <property type="entry name" value="YqeY/Aim41"/>
</dbReference>
<protein>
    <submittedName>
        <fullName evidence="2">Transamidase GatB domain protein</fullName>
    </submittedName>
    <submittedName>
        <fullName evidence="1">Yqey-like protein</fullName>
    </submittedName>
</protein>
<dbReference type="AlphaFoldDB" id="A0A0W0SHF0"/>
<dbReference type="EMBL" id="LR134173">
    <property type="protein sequence ID" value="VEB35293.1"/>
    <property type="molecule type" value="Genomic_DNA"/>
</dbReference>
<evidence type="ECO:0000313" key="3">
    <source>
        <dbReference type="Proteomes" id="UP000054921"/>
    </source>
</evidence>
<keyword evidence="4" id="KW-1185">Reference proteome</keyword>
<dbReference type="Proteomes" id="UP000277577">
    <property type="component" value="Chromosome"/>
</dbReference>
<dbReference type="Gene3D" id="1.10.1510.10">
    <property type="entry name" value="Uncharacterised protein YqeY/AIM41 PF09424, N-terminal domain"/>
    <property type="match status" value="1"/>
</dbReference>
<dbReference type="GO" id="GO:0016884">
    <property type="term" value="F:carbon-nitrogen ligase activity, with glutamine as amido-N-donor"/>
    <property type="evidence" value="ECO:0007669"/>
    <property type="project" value="InterPro"/>
</dbReference>
<dbReference type="Proteomes" id="UP000054921">
    <property type="component" value="Unassembled WGS sequence"/>
</dbReference>
<dbReference type="PANTHER" id="PTHR28055:SF1">
    <property type="entry name" value="ALTERED INHERITANCE OF MITOCHONDRIA PROTEIN 41, MITOCHONDRIAL"/>
    <property type="match status" value="1"/>
</dbReference>
<dbReference type="Gene3D" id="1.10.10.410">
    <property type="match status" value="1"/>
</dbReference>
<gene>
    <name evidence="2" type="primary">yqeY</name>
    <name evidence="1" type="ORF">Lche_0281</name>
    <name evidence="2" type="ORF">NCTC11976_01283</name>
</gene>
<dbReference type="InterPro" id="IPR003789">
    <property type="entry name" value="Asn/Gln_tRNA_amidoTrase-B-like"/>
</dbReference>